<feature type="disulfide bond" evidence="2">
    <location>
        <begin position="92"/>
        <end position="107"/>
    </location>
</feature>
<feature type="compositionally biased region" description="Basic and acidic residues" evidence="3">
    <location>
        <begin position="277"/>
        <end position="286"/>
    </location>
</feature>
<dbReference type="WBParaSite" id="jg9895">
    <property type="protein sequence ID" value="jg9895"/>
    <property type="gene ID" value="jg9895"/>
</dbReference>
<feature type="compositionally biased region" description="Low complexity" evidence="3">
    <location>
        <begin position="348"/>
        <end position="363"/>
    </location>
</feature>
<keyword evidence="1 2" id="KW-1015">Disulfide bond</keyword>
<name>A0A915EVA1_9BILA</name>
<sequence length="913" mass="100302">MEIHEESCSLFDDLFTFELNDKNLSFACSHYAVHYVPSPLKIRILASLFAGLLSKYVSIVITAVRFSCPPFHARYRQCPNQPLFCISRDLFCDNVDNCGLMADESVCTSNLNHISVAIVDQRTPLQTLLLCASLSCCVFLVIVLFTVLNKRNSSHSISYARGSLRTYGSIHQNTVWSGKHYCSRYVKNMFGSLPGPIAARTGDSVEAEETVALLTLGLRNTLVAPMTEIILPQPEKSSDVDGSSTITSKKKRTFLRNFFKKKPKEKSSSDFLSSENGGKHSSEDTHISTLPTANSTPNLFSSKNYRAPLPPLSSPINQGNRRGSHSSNSEMSPQSSTEESPKRRKHSSSTNIASSIALSSSNSETGIDVEVDSIMRVESRRDVIYRYNQNIKTTKLGESDRRVSEATLELSPEVSETEQTADEEEIFAKCEHRTPALESFSSITVSSNVFSVDTLCDANQTINLQEEMDRQYTSPSVQVERLSNFNLRPSNRVPPIPVTSFPSSISPTSSSNQSVYAPTQDLHSSSEYSLPIINPSIVNDTEFHYRQISAQSKAGSLNDEYLKLMKILCYLSERADKPAQSCLRFVGERVGVRSQSTISSKSKPDASSIRSISSGPRISIVTKSPFVSPSGQTSPPNSNRHSVAKLNLTRSPVQKAPSNGWIAQKDSFNVTPLVEKSINHSSIESASNIDSSCRRRLSDVKKDAQHRSNVNAGKNSPRLSPNRWSNNSTLSNLPILSPKQELKSPNLVNNVVSQHIPTPPQSSASSNHHNKPAKSNVEATGMEVSERKGGGTEQSIPAQKVEKPLEKCGVVTGKTVEKSSAIEDEKQSANTTTATTILPRSSPPPPPPQLLAKKNSQKLDPEKLRKELQSVCLKKVSKEDEAEKSPAFTNPRDQLMEAIRLAGGGKTLKRVKH</sequence>
<feature type="transmembrane region" description="Helical" evidence="4">
    <location>
        <begin position="44"/>
        <end position="66"/>
    </location>
</feature>
<dbReference type="PROSITE" id="PS51082">
    <property type="entry name" value="WH2"/>
    <property type="match status" value="1"/>
</dbReference>
<dbReference type="InterPro" id="IPR002172">
    <property type="entry name" value="LDrepeatLR_classA_rpt"/>
</dbReference>
<protein>
    <submittedName>
        <fullName evidence="7">WH2 domain-containing protein</fullName>
    </submittedName>
</protein>
<reference evidence="7" key="1">
    <citation type="submission" date="2022-11" db="UniProtKB">
        <authorList>
            <consortium name="WormBaseParasite"/>
        </authorList>
    </citation>
    <scope>IDENTIFICATION</scope>
</reference>
<feature type="region of interest" description="Disordered" evidence="3">
    <location>
        <begin position="594"/>
        <end position="614"/>
    </location>
</feature>
<dbReference type="InterPro" id="IPR003124">
    <property type="entry name" value="WH2_dom"/>
</dbReference>
<comment type="caution">
    <text evidence="2">Lacks conserved residue(s) required for the propagation of feature annotation.</text>
</comment>
<evidence type="ECO:0000256" key="4">
    <source>
        <dbReference type="SAM" id="Phobius"/>
    </source>
</evidence>
<feature type="region of interest" description="Disordered" evidence="3">
    <location>
        <begin position="819"/>
        <end position="862"/>
    </location>
</feature>
<feature type="compositionally biased region" description="Polar residues" evidence="3">
    <location>
        <begin position="623"/>
        <end position="641"/>
    </location>
</feature>
<dbReference type="CDD" id="cd00112">
    <property type="entry name" value="LDLa"/>
    <property type="match status" value="1"/>
</dbReference>
<keyword evidence="6" id="KW-1185">Reference proteome</keyword>
<feature type="domain" description="WH2" evidence="5">
    <location>
        <begin position="891"/>
        <end position="911"/>
    </location>
</feature>
<feature type="region of interest" description="Disordered" evidence="3">
    <location>
        <begin position="684"/>
        <end position="732"/>
    </location>
</feature>
<evidence type="ECO:0000256" key="2">
    <source>
        <dbReference type="PROSITE-ProRule" id="PRU00124"/>
    </source>
</evidence>
<dbReference type="Proteomes" id="UP000887574">
    <property type="component" value="Unplaced"/>
</dbReference>
<feature type="region of interest" description="Disordered" evidence="3">
    <location>
        <begin position="265"/>
        <end position="363"/>
    </location>
</feature>
<dbReference type="PROSITE" id="PS50068">
    <property type="entry name" value="LDLRA_2"/>
    <property type="match status" value="1"/>
</dbReference>
<feature type="compositionally biased region" description="Basic and acidic residues" evidence="3">
    <location>
        <begin position="692"/>
        <end position="706"/>
    </location>
</feature>
<feature type="transmembrane region" description="Helical" evidence="4">
    <location>
        <begin position="128"/>
        <end position="148"/>
    </location>
</feature>
<organism evidence="6 7">
    <name type="scientific">Ditylenchus dipsaci</name>
    <dbReference type="NCBI Taxonomy" id="166011"/>
    <lineage>
        <taxon>Eukaryota</taxon>
        <taxon>Metazoa</taxon>
        <taxon>Ecdysozoa</taxon>
        <taxon>Nematoda</taxon>
        <taxon>Chromadorea</taxon>
        <taxon>Rhabditida</taxon>
        <taxon>Tylenchina</taxon>
        <taxon>Tylenchomorpha</taxon>
        <taxon>Sphaerularioidea</taxon>
        <taxon>Anguinidae</taxon>
        <taxon>Anguininae</taxon>
        <taxon>Ditylenchus</taxon>
    </lineage>
</organism>
<feature type="compositionally biased region" description="Polar residues" evidence="3">
    <location>
        <begin position="828"/>
        <end position="838"/>
    </location>
</feature>
<feature type="compositionally biased region" description="Polar residues" evidence="3">
    <location>
        <begin position="707"/>
        <end position="732"/>
    </location>
</feature>
<feature type="region of interest" description="Disordered" evidence="3">
    <location>
        <begin position="623"/>
        <end position="642"/>
    </location>
</feature>
<feature type="region of interest" description="Disordered" evidence="3">
    <location>
        <begin position="752"/>
        <end position="774"/>
    </location>
</feature>
<evidence type="ECO:0000256" key="3">
    <source>
        <dbReference type="SAM" id="MobiDB-lite"/>
    </source>
</evidence>
<evidence type="ECO:0000259" key="5">
    <source>
        <dbReference type="PROSITE" id="PS51082"/>
    </source>
</evidence>
<keyword evidence="4" id="KW-0472">Membrane</keyword>
<keyword evidence="4" id="KW-1133">Transmembrane helix</keyword>
<dbReference type="SMART" id="SM00192">
    <property type="entry name" value="LDLa"/>
    <property type="match status" value="1"/>
</dbReference>
<accession>A0A915EVA1</accession>
<feature type="compositionally biased region" description="Polar residues" evidence="3">
    <location>
        <begin position="314"/>
        <end position="338"/>
    </location>
</feature>
<keyword evidence="4" id="KW-0812">Transmembrane</keyword>
<dbReference type="AlphaFoldDB" id="A0A915EVA1"/>
<proteinExistence type="predicted"/>
<evidence type="ECO:0000313" key="6">
    <source>
        <dbReference type="Proteomes" id="UP000887574"/>
    </source>
</evidence>
<feature type="compositionally biased region" description="Polar residues" evidence="3">
    <location>
        <begin position="752"/>
        <end position="767"/>
    </location>
</feature>
<evidence type="ECO:0000256" key="1">
    <source>
        <dbReference type="ARBA" id="ARBA00023157"/>
    </source>
</evidence>
<evidence type="ECO:0000313" key="7">
    <source>
        <dbReference type="WBParaSite" id="jg9895"/>
    </source>
</evidence>
<dbReference type="GO" id="GO:0003779">
    <property type="term" value="F:actin binding"/>
    <property type="evidence" value="ECO:0007669"/>
    <property type="project" value="InterPro"/>
</dbReference>
<feature type="compositionally biased region" description="Low complexity" evidence="3">
    <location>
        <begin position="498"/>
        <end position="511"/>
    </location>
</feature>
<feature type="region of interest" description="Disordered" evidence="3">
    <location>
        <begin position="498"/>
        <end position="520"/>
    </location>
</feature>
<feature type="compositionally biased region" description="Polar residues" evidence="3">
    <location>
        <begin position="287"/>
        <end position="304"/>
    </location>
</feature>